<protein>
    <submittedName>
        <fullName evidence="1">Outer membrane protein 2</fullName>
    </submittedName>
</protein>
<dbReference type="KEGG" id="amf:AMF_875"/>
<dbReference type="STRING" id="320483.AMF_875"/>
<reference evidence="1 2" key="1">
    <citation type="journal article" date="2009" name="BMC Genomics">
        <title>Conservation in the face of diversity: multistrain analysis of an intracellular bacterium.</title>
        <authorList>
            <person name="Dark M.J."/>
            <person name="Herndon D.R."/>
            <person name="Kappmeyer L.S."/>
            <person name="Gonzales M.P."/>
            <person name="Nordeen E."/>
            <person name="Palmer G.H."/>
            <person name="Knowles D.P. Jr."/>
            <person name="Brayton K.A."/>
        </authorList>
    </citation>
    <scope>NUCLEOTIDE SEQUENCE [LARGE SCALE GENOMIC DNA]</scope>
    <source>
        <strain evidence="1 2">Florida</strain>
    </source>
</reference>
<dbReference type="AlphaFoldDB" id="B9KGZ7"/>
<evidence type="ECO:0000313" key="2">
    <source>
        <dbReference type="Proteomes" id="UP000007307"/>
    </source>
</evidence>
<keyword evidence="2" id="KW-1185">Reference proteome</keyword>
<gene>
    <name evidence="1" type="primary">omp2</name>
    <name evidence="1" type="ordered locus">AMF_875</name>
</gene>
<proteinExistence type="predicted"/>
<dbReference type="EMBL" id="CP001079">
    <property type="protein sequence ID" value="ACM49701.1"/>
    <property type="molecule type" value="Genomic_DNA"/>
</dbReference>
<name>B9KGZ7_ANAMF</name>
<dbReference type="Proteomes" id="UP000007307">
    <property type="component" value="Chromosome"/>
</dbReference>
<evidence type="ECO:0000313" key="1">
    <source>
        <dbReference type="EMBL" id="ACM49701.1"/>
    </source>
</evidence>
<accession>B9KGZ7</accession>
<organism evidence="1 2">
    <name type="scientific">Anaplasma marginale (strain Florida)</name>
    <dbReference type="NCBI Taxonomy" id="320483"/>
    <lineage>
        <taxon>Bacteria</taxon>
        <taxon>Pseudomonadati</taxon>
        <taxon>Pseudomonadota</taxon>
        <taxon>Alphaproteobacteria</taxon>
        <taxon>Rickettsiales</taxon>
        <taxon>Anaplasmataceae</taxon>
        <taxon>Anaplasma</taxon>
    </lineage>
</organism>
<dbReference type="HOGENOM" id="CLU_1136212_0_0_5"/>
<sequence>MMIESMGEQKRGRCESARANLSKEDKAIVAEVIEVRAIGSTSVMLNPGITTLPTQPKLLVPPLHLAVPNADTPAISKNLSFGIITVLPRNITHTPNSTGHNTSFVPPYNRHSQSSWYHRHNLVPTSSQHLLAPQPNSTGLTQCCHPNHTQLSAPVHFNGNQHLPTSGTFYPWHLSPTYYNATTALCTIRSSWYHPTITQAHISKLLAPPQLPAPSPTWYSYYALWHSQSSRPYPYRHHSTQQQI</sequence>